<name>V6LXI5_9EUKA</name>
<protein>
    <submittedName>
        <fullName evidence="1">Uncharacterized protein</fullName>
    </submittedName>
</protein>
<reference evidence="1 2" key="1">
    <citation type="journal article" date="2014" name="PLoS Genet.">
        <title>The Genome of Spironucleus salmonicida Highlights a Fish Pathogen Adapted to Fluctuating Environments.</title>
        <authorList>
            <person name="Xu F."/>
            <person name="Jerlstrom-Hultqvist J."/>
            <person name="Einarsson E."/>
            <person name="Astvaldsson A."/>
            <person name="Svard S.G."/>
            <person name="Andersson J.O."/>
        </authorList>
    </citation>
    <scope>NUCLEOTIDE SEQUENCE</scope>
    <source>
        <strain evidence="2">ATCC 50377</strain>
    </source>
</reference>
<evidence type="ECO:0000313" key="2">
    <source>
        <dbReference type="EMBL" id="KAH0570511.1"/>
    </source>
</evidence>
<dbReference type="VEuPathDB" id="GiardiaDB:SS50377_26791"/>
<organism evidence="1">
    <name type="scientific">Spironucleus salmonicida</name>
    <dbReference type="NCBI Taxonomy" id="348837"/>
    <lineage>
        <taxon>Eukaryota</taxon>
        <taxon>Metamonada</taxon>
        <taxon>Diplomonadida</taxon>
        <taxon>Hexamitidae</taxon>
        <taxon>Hexamitinae</taxon>
        <taxon>Spironucleus</taxon>
    </lineage>
</organism>
<reference evidence="2" key="2">
    <citation type="submission" date="2020-12" db="EMBL/GenBank/DDBJ databases">
        <title>New Spironucleus salmonicida genome in near-complete chromosomes.</title>
        <authorList>
            <person name="Xu F."/>
            <person name="Kurt Z."/>
            <person name="Jimenez-Gonzalez A."/>
            <person name="Astvaldsson A."/>
            <person name="Andersson J.O."/>
            <person name="Svard S.G."/>
        </authorList>
    </citation>
    <scope>NUCLEOTIDE SEQUENCE</scope>
    <source>
        <strain evidence="2">ATCC 50377</strain>
    </source>
</reference>
<gene>
    <name evidence="1" type="ORF">SS50377_10481</name>
    <name evidence="2" type="ORF">SS50377_26791</name>
</gene>
<dbReference type="Proteomes" id="UP000018208">
    <property type="component" value="Unassembled WGS sequence"/>
</dbReference>
<accession>V6LXI5</accession>
<dbReference type="AlphaFoldDB" id="V6LXI5"/>
<keyword evidence="3" id="KW-1185">Reference proteome</keyword>
<dbReference type="EMBL" id="AUWU02000007">
    <property type="protein sequence ID" value="KAH0570511.1"/>
    <property type="molecule type" value="Genomic_DNA"/>
</dbReference>
<evidence type="ECO:0000313" key="3">
    <source>
        <dbReference type="Proteomes" id="UP000018208"/>
    </source>
</evidence>
<sequence length="201" mass="23351">MEVSTVNLNLFATPTKRIRTWYNSKPLPTFEELFTPNQTQQYSMNQFIGDRLACSSGSRFRSAKIPTFSNHTSDSFNDILLRNPGEIPKLPPPKIQIYQNFNEQKCTNQIVEEIQQEQIPKLGLNDETISLMNQFRDKTKIAQDILKRLNAQKKVQETCNQIIIRQRQFRKSKVPDFCMKCKDPIIDLLVASQGLRDQLDK</sequence>
<proteinExistence type="predicted"/>
<evidence type="ECO:0000313" key="1">
    <source>
        <dbReference type="EMBL" id="EST49260.1"/>
    </source>
</evidence>
<dbReference type="EMBL" id="KI545953">
    <property type="protein sequence ID" value="EST49260.1"/>
    <property type="molecule type" value="Genomic_DNA"/>
</dbReference>